<accession>S4P7Q7</accession>
<feature type="non-terminal residue" evidence="1">
    <location>
        <position position="1"/>
    </location>
</feature>
<evidence type="ECO:0000313" key="1">
    <source>
        <dbReference type="EMBL" id="JAA82735.1"/>
    </source>
</evidence>
<dbReference type="AlphaFoldDB" id="S4P7Q7"/>
<dbReference type="EMBL" id="GAIX01009825">
    <property type="protein sequence ID" value="JAA82735.1"/>
    <property type="molecule type" value="Transcribed_RNA"/>
</dbReference>
<proteinExistence type="predicted"/>
<reference evidence="1" key="2">
    <citation type="submission" date="2013-05" db="EMBL/GenBank/DDBJ databases">
        <authorList>
            <person name="Carter J.-M."/>
            <person name="Baker S.C."/>
            <person name="Pink R."/>
            <person name="Carter D.R.F."/>
            <person name="Collins A."/>
            <person name="Tomlin J."/>
            <person name="Gibbs M."/>
            <person name="Breuker C.J."/>
        </authorList>
    </citation>
    <scope>NUCLEOTIDE SEQUENCE</scope>
    <source>
        <tissue evidence="1">Ovary</tissue>
    </source>
</reference>
<protein>
    <submittedName>
        <fullName evidence="1">Uncharacterized protein</fullName>
    </submittedName>
</protein>
<sequence>FWVRIPCRQNGTSSVSARIKEMGCDNPRGSESPLWCWSRLLSLTCENSCLSPPTRIGSAWWVYARKPSIDPP</sequence>
<organism evidence="1">
    <name type="scientific">Pararge aegeria</name>
    <name type="common">speckled wood butterfly</name>
    <dbReference type="NCBI Taxonomy" id="116150"/>
    <lineage>
        <taxon>Eukaryota</taxon>
        <taxon>Metazoa</taxon>
        <taxon>Ecdysozoa</taxon>
        <taxon>Arthropoda</taxon>
        <taxon>Hexapoda</taxon>
        <taxon>Insecta</taxon>
        <taxon>Pterygota</taxon>
        <taxon>Neoptera</taxon>
        <taxon>Endopterygota</taxon>
        <taxon>Lepidoptera</taxon>
        <taxon>Glossata</taxon>
        <taxon>Ditrysia</taxon>
        <taxon>Papilionoidea</taxon>
        <taxon>Nymphalidae</taxon>
        <taxon>Satyrinae</taxon>
        <taxon>Satyrini</taxon>
        <taxon>Parargina</taxon>
        <taxon>Pararge</taxon>
    </lineage>
</organism>
<reference evidence="1" key="1">
    <citation type="journal article" date="2013" name="BMC Genomics">
        <title>Unscrambling butterfly oogenesis.</title>
        <authorList>
            <person name="Carter J.M."/>
            <person name="Baker S.C."/>
            <person name="Pink R."/>
            <person name="Carter D.R."/>
            <person name="Collins A."/>
            <person name="Tomlin J."/>
            <person name="Gibbs M."/>
            <person name="Breuker C.J."/>
        </authorList>
    </citation>
    <scope>NUCLEOTIDE SEQUENCE</scope>
    <source>
        <tissue evidence="1">Ovary</tissue>
    </source>
</reference>
<name>S4P7Q7_9NEOP</name>
<feature type="non-terminal residue" evidence="1">
    <location>
        <position position="72"/>
    </location>
</feature>